<name>A0A4C1UIU4_EUMVA</name>
<comment type="caution">
    <text evidence="1">The sequence shown here is derived from an EMBL/GenBank/DDBJ whole genome shotgun (WGS) entry which is preliminary data.</text>
</comment>
<sequence length="132" mass="15561">MFVTVRRASRAQRGAARDLPSFRRCRCKTNHNIMFIDRCRRNTFISESSRRSSFARPQTCGSSSDIAFASFKWLYRACVEFFLIESRALVSHAGSFPPSSEPDQIMDRQRAVVRLHRERFQCRIYHCYVRSR</sequence>
<proteinExistence type="predicted"/>
<protein>
    <submittedName>
        <fullName evidence="1">Uncharacterized protein</fullName>
    </submittedName>
</protein>
<accession>A0A4C1UIU4</accession>
<dbReference type="Proteomes" id="UP000299102">
    <property type="component" value="Unassembled WGS sequence"/>
</dbReference>
<organism evidence="1 2">
    <name type="scientific">Eumeta variegata</name>
    <name type="common">Bagworm moth</name>
    <name type="synonym">Eumeta japonica</name>
    <dbReference type="NCBI Taxonomy" id="151549"/>
    <lineage>
        <taxon>Eukaryota</taxon>
        <taxon>Metazoa</taxon>
        <taxon>Ecdysozoa</taxon>
        <taxon>Arthropoda</taxon>
        <taxon>Hexapoda</taxon>
        <taxon>Insecta</taxon>
        <taxon>Pterygota</taxon>
        <taxon>Neoptera</taxon>
        <taxon>Endopterygota</taxon>
        <taxon>Lepidoptera</taxon>
        <taxon>Glossata</taxon>
        <taxon>Ditrysia</taxon>
        <taxon>Tineoidea</taxon>
        <taxon>Psychidae</taxon>
        <taxon>Oiketicinae</taxon>
        <taxon>Eumeta</taxon>
    </lineage>
</organism>
<dbReference type="AlphaFoldDB" id="A0A4C1UIU4"/>
<reference evidence="1 2" key="1">
    <citation type="journal article" date="2019" name="Commun. Biol.">
        <title>The bagworm genome reveals a unique fibroin gene that provides high tensile strength.</title>
        <authorList>
            <person name="Kono N."/>
            <person name="Nakamura H."/>
            <person name="Ohtoshi R."/>
            <person name="Tomita M."/>
            <person name="Numata K."/>
            <person name="Arakawa K."/>
        </authorList>
    </citation>
    <scope>NUCLEOTIDE SEQUENCE [LARGE SCALE GENOMIC DNA]</scope>
</reference>
<evidence type="ECO:0000313" key="1">
    <source>
        <dbReference type="EMBL" id="GBP25892.1"/>
    </source>
</evidence>
<keyword evidence="2" id="KW-1185">Reference proteome</keyword>
<gene>
    <name evidence="1" type="ORF">EVAR_81776_1</name>
</gene>
<dbReference type="EMBL" id="BGZK01000173">
    <property type="protein sequence ID" value="GBP25892.1"/>
    <property type="molecule type" value="Genomic_DNA"/>
</dbReference>
<evidence type="ECO:0000313" key="2">
    <source>
        <dbReference type="Proteomes" id="UP000299102"/>
    </source>
</evidence>